<feature type="region of interest" description="Disordered" evidence="11">
    <location>
        <begin position="296"/>
        <end position="331"/>
    </location>
</feature>
<protein>
    <recommendedName>
        <fullName evidence="13">G-protein coupled receptors family 1 profile domain-containing protein</fullName>
    </recommendedName>
</protein>
<dbReference type="FunFam" id="1.20.1070.10:FF:000193">
    <property type="entry name" value="Mas-related G-protein coupled receptor member E"/>
    <property type="match status" value="1"/>
</dbReference>
<dbReference type="PRINTS" id="PR00237">
    <property type="entry name" value="GPCRRHODOPSN"/>
</dbReference>
<organism evidence="14 15">
    <name type="scientific">Eleutherodactylus coqui</name>
    <name type="common">Puerto Rican coqui</name>
    <dbReference type="NCBI Taxonomy" id="57060"/>
    <lineage>
        <taxon>Eukaryota</taxon>
        <taxon>Metazoa</taxon>
        <taxon>Chordata</taxon>
        <taxon>Craniata</taxon>
        <taxon>Vertebrata</taxon>
        <taxon>Euteleostomi</taxon>
        <taxon>Amphibia</taxon>
        <taxon>Batrachia</taxon>
        <taxon>Anura</taxon>
        <taxon>Neobatrachia</taxon>
        <taxon>Hyloidea</taxon>
        <taxon>Eleutherodactylidae</taxon>
        <taxon>Eleutherodactylinae</taxon>
        <taxon>Eleutherodactylus</taxon>
        <taxon>Eleutherodactylus</taxon>
    </lineage>
</organism>
<keyword evidence="5 10" id="KW-0297">G-protein coupled receptor</keyword>
<dbReference type="EMBL" id="WNTK01007753">
    <property type="protein sequence ID" value="KAG9463183.1"/>
    <property type="molecule type" value="Genomic_DNA"/>
</dbReference>
<feature type="transmembrane region" description="Helical" evidence="12">
    <location>
        <begin position="28"/>
        <end position="52"/>
    </location>
</feature>
<sequence length="331" mass="36999">MSLNSSINDTTPTAIIINADISPITIQITIYLATVFVCLVGLVGNGIIIHLFCFRIKLNQSTVYVLNLAVADFIFVFGCCMVSLYLLCVYNRVETSDQSNTIFSRFGQVLYSFGFNSSLFFLATLSIERCLSVCFPMWYKCRRPEHLSAIMCGVLWIVSILLTALEWSLSREYTQTVYIVISSIYLVVTLAMVGASAILIIQLQKTSMQCRPLKLYIVVIAAIITFLISLVPITTVRFFFSFGLLTTVTERLISFCLVYLCSSINSAVNPYIYIIVGRWKNSISTTKALESVFKNDERSSEGSDLVERQGTDLEHKPSTLRRNGGLGPEDS</sequence>
<evidence type="ECO:0000256" key="12">
    <source>
        <dbReference type="SAM" id="Phobius"/>
    </source>
</evidence>
<evidence type="ECO:0000256" key="8">
    <source>
        <dbReference type="ARBA" id="ARBA00023224"/>
    </source>
</evidence>
<keyword evidence="2" id="KW-1003">Cell membrane</keyword>
<gene>
    <name evidence="14" type="ORF">GDO78_022242</name>
</gene>
<evidence type="ECO:0000259" key="13">
    <source>
        <dbReference type="PROSITE" id="PS50262"/>
    </source>
</evidence>
<dbReference type="GO" id="GO:0004930">
    <property type="term" value="F:G protein-coupled receptor activity"/>
    <property type="evidence" value="ECO:0007669"/>
    <property type="project" value="UniProtKB-KW"/>
</dbReference>
<evidence type="ECO:0000256" key="10">
    <source>
        <dbReference type="RuleBase" id="RU000688"/>
    </source>
</evidence>
<evidence type="ECO:0000256" key="6">
    <source>
        <dbReference type="ARBA" id="ARBA00023136"/>
    </source>
</evidence>
<feature type="transmembrane region" description="Helical" evidence="12">
    <location>
        <begin position="147"/>
        <end position="165"/>
    </location>
</feature>
<evidence type="ECO:0000256" key="4">
    <source>
        <dbReference type="ARBA" id="ARBA00022989"/>
    </source>
</evidence>
<dbReference type="PROSITE" id="PS50262">
    <property type="entry name" value="G_PROTEIN_RECEP_F1_2"/>
    <property type="match status" value="1"/>
</dbReference>
<keyword evidence="8 10" id="KW-0807">Transducer</keyword>
<dbReference type="InterPro" id="IPR026234">
    <property type="entry name" value="MRGPCRFAMILY"/>
</dbReference>
<dbReference type="InterPro" id="IPR000276">
    <property type="entry name" value="GPCR_Rhodpsn"/>
</dbReference>
<feature type="transmembrane region" description="Helical" evidence="12">
    <location>
        <begin position="106"/>
        <end position="127"/>
    </location>
</feature>
<reference evidence="14" key="1">
    <citation type="thesis" date="2020" institute="ProQuest LLC" country="789 East Eisenhower Parkway, Ann Arbor, MI, USA">
        <title>Comparative Genomics and Chromosome Evolution.</title>
        <authorList>
            <person name="Mudd A.B."/>
        </authorList>
    </citation>
    <scope>NUCLEOTIDE SEQUENCE</scope>
    <source>
        <strain evidence="14">HN-11 Male</strain>
        <tissue evidence="14">Kidney and liver</tissue>
    </source>
</reference>
<evidence type="ECO:0000256" key="7">
    <source>
        <dbReference type="ARBA" id="ARBA00023170"/>
    </source>
</evidence>
<feature type="transmembrane region" description="Helical" evidence="12">
    <location>
        <begin position="252"/>
        <end position="276"/>
    </location>
</feature>
<dbReference type="Pfam" id="PF00001">
    <property type="entry name" value="7tm_1"/>
    <property type="match status" value="1"/>
</dbReference>
<keyword evidence="15" id="KW-1185">Reference proteome</keyword>
<keyword evidence="6 12" id="KW-0472">Membrane</keyword>
<keyword evidence="7 10" id="KW-0675">Receptor</keyword>
<dbReference type="InterPro" id="IPR017452">
    <property type="entry name" value="GPCR_Rhodpsn_7TM"/>
</dbReference>
<keyword evidence="4 12" id="KW-1133">Transmembrane helix</keyword>
<evidence type="ECO:0000256" key="5">
    <source>
        <dbReference type="ARBA" id="ARBA00023040"/>
    </source>
</evidence>
<keyword evidence="3 10" id="KW-0812">Transmembrane</keyword>
<dbReference type="PANTHER" id="PTHR11334:SF29">
    <property type="entry name" value="MAS-RELATED G-PROTEIN COUPLED RECEPTOR MEMBER X2"/>
    <property type="match status" value="1"/>
</dbReference>
<dbReference type="PROSITE" id="PS00237">
    <property type="entry name" value="G_PROTEIN_RECEP_F1_1"/>
    <property type="match status" value="1"/>
</dbReference>
<evidence type="ECO:0000313" key="15">
    <source>
        <dbReference type="Proteomes" id="UP000770717"/>
    </source>
</evidence>
<dbReference type="SUPFAM" id="SSF81321">
    <property type="entry name" value="Family A G protein-coupled receptor-like"/>
    <property type="match status" value="1"/>
</dbReference>
<dbReference type="Proteomes" id="UP000770717">
    <property type="component" value="Unassembled WGS sequence"/>
</dbReference>
<feature type="transmembrane region" description="Helical" evidence="12">
    <location>
        <begin position="177"/>
        <end position="203"/>
    </location>
</feature>
<dbReference type="OrthoDB" id="6091802at2759"/>
<dbReference type="PRINTS" id="PR02108">
    <property type="entry name" value="MRGPCRFAMILY"/>
</dbReference>
<evidence type="ECO:0000256" key="11">
    <source>
        <dbReference type="SAM" id="MobiDB-lite"/>
    </source>
</evidence>
<proteinExistence type="inferred from homology"/>
<comment type="similarity">
    <text evidence="9">Belongs to the G-protein coupled receptor 1 family. Mas subfamily.</text>
</comment>
<comment type="caution">
    <text evidence="14">The sequence shown here is derived from an EMBL/GenBank/DDBJ whole genome shotgun (WGS) entry which is preliminary data.</text>
</comment>
<dbReference type="AlphaFoldDB" id="A0A8J6BMS2"/>
<evidence type="ECO:0000256" key="9">
    <source>
        <dbReference type="ARBA" id="ARBA00061394"/>
    </source>
</evidence>
<feature type="domain" description="G-protein coupled receptors family 1 profile" evidence="13">
    <location>
        <begin position="44"/>
        <end position="273"/>
    </location>
</feature>
<evidence type="ECO:0000256" key="2">
    <source>
        <dbReference type="ARBA" id="ARBA00022475"/>
    </source>
</evidence>
<accession>A0A8J6BMS2</accession>
<feature type="compositionally biased region" description="Basic and acidic residues" evidence="11">
    <location>
        <begin position="296"/>
        <end position="317"/>
    </location>
</feature>
<comment type="subcellular location">
    <subcellularLocation>
        <location evidence="1">Cell membrane</location>
        <topology evidence="1">Multi-pass membrane protein</topology>
    </subcellularLocation>
</comment>
<dbReference type="PANTHER" id="PTHR11334">
    <property type="entry name" value="MAS-RELATED G-PROTEIN COUPLED RECEPTOR"/>
    <property type="match status" value="1"/>
</dbReference>
<dbReference type="Gene3D" id="1.20.1070.10">
    <property type="entry name" value="Rhodopsin 7-helix transmembrane proteins"/>
    <property type="match status" value="1"/>
</dbReference>
<evidence type="ECO:0000256" key="3">
    <source>
        <dbReference type="ARBA" id="ARBA00022692"/>
    </source>
</evidence>
<evidence type="ECO:0000313" key="14">
    <source>
        <dbReference type="EMBL" id="KAG9463183.1"/>
    </source>
</evidence>
<feature type="transmembrane region" description="Helical" evidence="12">
    <location>
        <begin position="64"/>
        <end position="86"/>
    </location>
</feature>
<evidence type="ECO:0000256" key="1">
    <source>
        <dbReference type="ARBA" id="ARBA00004651"/>
    </source>
</evidence>
<dbReference type="GO" id="GO:0005886">
    <property type="term" value="C:plasma membrane"/>
    <property type="evidence" value="ECO:0007669"/>
    <property type="project" value="UniProtKB-SubCell"/>
</dbReference>
<feature type="transmembrane region" description="Helical" evidence="12">
    <location>
        <begin position="215"/>
        <end position="240"/>
    </location>
</feature>
<name>A0A8J6BMS2_ELECQ</name>